<protein>
    <submittedName>
        <fullName evidence="1">Uncharacterized protein</fullName>
    </submittedName>
</protein>
<name>A0A173X913_9FIRM</name>
<evidence type="ECO:0000313" key="2">
    <source>
        <dbReference type="Proteomes" id="UP000095706"/>
    </source>
</evidence>
<organism evidence="1 2">
    <name type="scientific">Fusicatenibacter saccharivorans</name>
    <dbReference type="NCBI Taxonomy" id="1150298"/>
    <lineage>
        <taxon>Bacteria</taxon>
        <taxon>Bacillati</taxon>
        <taxon>Bacillota</taxon>
        <taxon>Clostridia</taxon>
        <taxon>Lachnospirales</taxon>
        <taxon>Lachnospiraceae</taxon>
        <taxon>Fusicatenibacter</taxon>
    </lineage>
</organism>
<dbReference type="AlphaFoldDB" id="A0A173X913"/>
<sequence>MEISVNSPFFCLIFFARGREQKGVLLYRCEEDLDLV</sequence>
<proteinExistence type="predicted"/>
<dbReference type="EMBL" id="CYYV01000001">
    <property type="protein sequence ID" value="CUN48269.1"/>
    <property type="molecule type" value="Genomic_DNA"/>
</dbReference>
<gene>
    <name evidence="1" type="ORF">ERS852406_00287</name>
</gene>
<evidence type="ECO:0000313" key="1">
    <source>
        <dbReference type="EMBL" id="CUN48269.1"/>
    </source>
</evidence>
<accession>A0A173X913</accession>
<reference evidence="1 2" key="1">
    <citation type="submission" date="2015-09" db="EMBL/GenBank/DDBJ databases">
        <authorList>
            <consortium name="Pathogen Informatics"/>
        </authorList>
    </citation>
    <scope>NUCLEOTIDE SEQUENCE [LARGE SCALE GENOMIC DNA]</scope>
    <source>
        <strain evidence="1 2">2789STDY5608849</strain>
    </source>
</reference>
<dbReference type="Proteomes" id="UP000095706">
    <property type="component" value="Unassembled WGS sequence"/>
</dbReference>